<dbReference type="PROSITE" id="PS51857">
    <property type="entry name" value="CSD_2"/>
    <property type="match status" value="1"/>
</dbReference>
<name>A0ABN7SJB8_OIKDI</name>
<evidence type="ECO:0000256" key="1">
    <source>
        <dbReference type="ARBA" id="ARBA00010845"/>
    </source>
</evidence>
<evidence type="ECO:0000256" key="3">
    <source>
        <dbReference type="ARBA" id="ARBA00022829"/>
    </source>
</evidence>
<accession>A0ABN7SJB8</accession>
<dbReference type="InterPro" id="IPR052069">
    <property type="entry name" value="Ca-reg_mRNA-binding_domain"/>
</dbReference>
<keyword evidence="8" id="KW-1185">Reference proteome</keyword>
<evidence type="ECO:0000313" key="8">
    <source>
        <dbReference type="Proteomes" id="UP001158576"/>
    </source>
</evidence>
<evidence type="ECO:0000313" key="7">
    <source>
        <dbReference type="EMBL" id="CAG5098958.1"/>
    </source>
</evidence>
<dbReference type="Pfam" id="PF07557">
    <property type="entry name" value="Shugoshin_C"/>
    <property type="match status" value="1"/>
</dbReference>
<dbReference type="SMART" id="SM00357">
    <property type="entry name" value="CSP"/>
    <property type="match status" value="1"/>
</dbReference>
<sequence length="643" mass="71964">MSKKPSKVDEAVEAVGSPLEVARVGLAPSYFTTRRTRTLSATARIDAADLETGTVAAFSRTKGHGFLNSEDGKQEFFHVSDVVSQIIPKEGDLVKYRVIPIPPKFEKCQAVQKSVEMDLNGEIDWHDFLDGSDFEEDEEEEQEEDGLFSDFLKQEVDNPLYERNKELMEVNAEVIQANIELRKKVRALTDEKTALMAEMLDMRCEVALKMEQYEASRTQNVTLESNSSSALGDSFINETNSRPGSRGDNSRPNSAEPEFVGSKMKLPGRRTTAFNLDFDETAEFKSPEEPVQQGTKMKLPGRRTTRFKLDLDETNEENESPVVQKPLPERIKRPSRSKATRKSKYRQTMLTVEEDREVETSKLPSPDMGLLKIGKTATFAFEYDETIDGSPIRSPRSTKNSPKIKSPGSLCKSPLASPLSEKEETTPGRRRRFEKPEIQGAKMKIPGRRTTTFGFDFDESNESLKEEEAVASPSVLLRHRRSQPAQEKQNGRKSQKRRKSSSKRGSLSKPGGIFGNISATTETISVPDLSLQETAAYEGVSKDRHEESNENAATEISATKKKGRPKKNAQPVTPLKEQNGPEPLVNISERVSRRARKVVSYKEPSTGSKLRRGDANTDSSLYSSWSPKNSTKNSAKKKPKKRV</sequence>
<evidence type="ECO:0000259" key="6">
    <source>
        <dbReference type="PROSITE" id="PS51857"/>
    </source>
</evidence>
<evidence type="ECO:0000256" key="5">
    <source>
        <dbReference type="SAM" id="MobiDB-lite"/>
    </source>
</evidence>
<evidence type="ECO:0000256" key="4">
    <source>
        <dbReference type="SAM" id="Coils"/>
    </source>
</evidence>
<feature type="region of interest" description="Disordered" evidence="5">
    <location>
        <begin position="218"/>
        <end position="266"/>
    </location>
</feature>
<keyword evidence="2" id="KW-0597">Phosphoprotein</keyword>
<reference evidence="7 8" key="1">
    <citation type="submission" date="2021-04" db="EMBL/GenBank/DDBJ databases">
        <authorList>
            <person name="Bliznina A."/>
        </authorList>
    </citation>
    <scope>NUCLEOTIDE SEQUENCE [LARGE SCALE GENOMIC DNA]</scope>
</reference>
<feature type="compositionally biased region" description="Basic residues" evidence="5">
    <location>
        <begin position="491"/>
        <end position="502"/>
    </location>
</feature>
<proteinExistence type="inferred from homology"/>
<dbReference type="EMBL" id="OU015569">
    <property type="protein sequence ID" value="CAG5098958.1"/>
    <property type="molecule type" value="Genomic_DNA"/>
</dbReference>
<dbReference type="Gene3D" id="2.40.50.140">
    <property type="entry name" value="Nucleic acid-binding proteins"/>
    <property type="match status" value="1"/>
</dbReference>
<dbReference type="PANTHER" id="PTHR12962">
    <property type="entry name" value="CALCIUM-REGULATED HEAT STABLE PROTEIN CRHSP-24-RELATED"/>
    <property type="match status" value="1"/>
</dbReference>
<keyword evidence="3" id="KW-0159">Chromosome partition</keyword>
<feature type="domain" description="CSD" evidence="6">
    <location>
        <begin position="50"/>
        <end position="115"/>
    </location>
</feature>
<dbReference type="SUPFAM" id="SSF50249">
    <property type="entry name" value="Nucleic acid-binding proteins"/>
    <property type="match status" value="1"/>
</dbReference>
<dbReference type="PANTHER" id="PTHR12962:SF1">
    <property type="entry name" value="COLD SHOCK DOMAIN-CONTAINING PROTEIN CG9705"/>
    <property type="match status" value="1"/>
</dbReference>
<feature type="region of interest" description="Disordered" evidence="5">
    <location>
        <begin position="387"/>
        <end position="643"/>
    </location>
</feature>
<keyword evidence="4" id="KW-0175">Coiled coil</keyword>
<dbReference type="InterPro" id="IPR011515">
    <property type="entry name" value="Shugoshin_C"/>
</dbReference>
<organism evidence="7 8">
    <name type="scientific">Oikopleura dioica</name>
    <name type="common">Tunicate</name>
    <dbReference type="NCBI Taxonomy" id="34765"/>
    <lineage>
        <taxon>Eukaryota</taxon>
        <taxon>Metazoa</taxon>
        <taxon>Chordata</taxon>
        <taxon>Tunicata</taxon>
        <taxon>Appendicularia</taxon>
        <taxon>Copelata</taxon>
        <taxon>Oikopleuridae</taxon>
        <taxon>Oikopleura</taxon>
    </lineage>
</organism>
<feature type="compositionally biased region" description="Polar residues" evidence="5">
    <location>
        <begin position="616"/>
        <end position="625"/>
    </location>
</feature>
<dbReference type="InterPro" id="IPR011129">
    <property type="entry name" value="CSD"/>
</dbReference>
<dbReference type="InterPro" id="IPR012340">
    <property type="entry name" value="NA-bd_OB-fold"/>
</dbReference>
<feature type="compositionally biased region" description="Basic residues" evidence="5">
    <location>
        <begin position="634"/>
        <end position="643"/>
    </location>
</feature>
<gene>
    <name evidence="7" type="ORF">OKIOD_LOCUS7682</name>
</gene>
<protein>
    <submittedName>
        <fullName evidence="7">Oidioi.mRNA.OKI2018_I69.XSR.g16124.t1.cds</fullName>
    </submittedName>
</protein>
<evidence type="ECO:0000256" key="2">
    <source>
        <dbReference type="ARBA" id="ARBA00022553"/>
    </source>
</evidence>
<dbReference type="Proteomes" id="UP001158576">
    <property type="component" value="Chromosome XSR"/>
</dbReference>
<feature type="compositionally biased region" description="Polar residues" evidence="5">
    <location>
        <begin position="218"/>
        <end position="243"/>
    </location>
</feature>
<dbReference type="InterPro" id="IPR002059">
    <property type="entry name" value="CSP_DNA-bd"/>
</dbReference>
<feature type="coiled-coil region" evidence="4">
    <location>
        <begin position="171"/>
        <end position="198"/>
    </location>
</feature>
<comment type="similarity">
    <text evidence="1">Belongs to the shugoshin family.</text>
</comment>